<feature type="region of interest" description="Disordered" evidence="11">
    <location>
        <begin position="525"/>
        <end position="545"/>
    </location>
</feature>
<feature type="compositionally biased region" description="Basic and acidic residues" evidence="11">
    <location>
        <begin position="1259"/>
        <end position="1273"/>
    </location>
</feature>
<feature type="domain" description="C2H2-type" evidence="12">
    <location>
        <begin position="136"/>
        <end position="163"/>
    </location>
</feature>
<feature type="compositionally biased region" description="Low complexity" evidence="11">
    <location>
        <begin position="417"/>
        <end position="430"/>
    </location>
</feature>
<evidence type="ECO:0000256" key="5">
    <source>
        <dbReference type="ARBA" id="ARBA00022771"/>
    </source>
</evidence>
<feature type="region of interest" description="Disordered" evidence="11">
    <location>
        <begin position="203"/>
        <end position="323"/>
    </location>
</feature>
<dbReference type="Proteomes" id="UP000694397">
    <property type="component" value="Chromosome 8"/>
</dbReference>
<dbReference type="PROSITE" id="PS51811">
    <property type="entry name" value="ZF_CCHC_HIVEP"/>
    <property type="match status" value="1"/>
</dbReference>
<evidence type="ECO:0000256" key="9">
    <source>
        <dbReference type="ARBA" id="ARBA00023242"/>
    </source>
</evidence>
<dbReference type="InterPro" id="IPR051969">
    <property type="entry name" value="Zinc-finger_DNA-bd_regulators"/>
</dbReference>
<gene>
    <name evidence="14" type="primary">HIVEP3</name>
    <name evidence="14" type="synonym">hivep3</name>
</gene>
<feature type="compositionally biased region" description="Low complexity" evidence="11">
    <location>
        <begin position="285"/>
        <end position="300"/>
    </location>
</feature>
<keyword evidence="7" id="KW-0805">Transcription regulation</keyword>
<evidence type="ECO:0000256" key="11">
    <source>
        <dbReference type="SAM" id="MobiDB-lite"/>
    </source>
</evidence>
<dbReference type="FunFam" id="3.30.160.60:FF:000083">
    <property type="entry name" value="Immunodeficiency virus type I enhancer binding protein 1"/>
    <property type="match status" value="1"/>
</dbReference>
<dbReference type="SMART" id="SM00451">
    <property type="entry name" value="ZnF_U1"/>
    <property type="match status" value="1"/>
</dbReference>
<sequence>MEAKHSQPAGGERSGGQEQALSEQPPGDRLPEQLQAAPQLSHSSHGRHQHRQPKQSDLPRQFLRLQQQQSSSSGARGAWQLTDAPGPSGRSFPPSSLSSSSTRDSHVQVLLPHCSQEIQETAPPRRERKPQKPGKYVCTYCGRPCAKPSVLQKHIRSHTGERPYPCVPCGFSFKTKSNLYKHRKSHAHRIKAGLATSHEVYTLGGSETGTQGEDPEEPTEGESTDSEDETGQHALASSHERVGPPKGNSTELSGLEEPQRAEDSQVVKQRLAMRLSERKRVPLASSDDPPSSLGPGSKGSTESGYFSLSGSTELSQVSPPNTNAKSYAEIILGKYGRVGQQQRGLYQQHLQSSSTSSLGQEEKGIPFTVPKTQVIEHITKLITINEAVVDTSEIDSVKPRRSSLSRRSSIDPKTEVPGPSTSSSGPLSVGNFTGESFHPKFSNLGLLAGQTSTVPLLRSQSMPSSAGQGDSATTSSRIFRLSHSFDERQASAAEIRVGHHHRMLKRQPAIEVPLGAEFIPEESVPLASSSTTTIPSDPNRKQRRGPRLYECEACGARCRKRESYETHRRSFCPARQSEETEKVLESGTYREDRPQMMHYKFKAMAMAIRKRRKEESLEEDPPSPGPAAVSFPLTASTPVQGREEVFEIDNSLGTSSLAEQDQSNTWKEISVIQHTSSFEKQESMSMECQEKEKLVGVPPTVEEHQLQPQTQQQPPPKPHSFSRLVRQPNIQVPEILVTEEPDMDMVSTSTPGTLSAKEPEKVEEFQWPQRSQTLAQLPAEKLPPKKKRLRLAEATQSSGESSFESVSLPRSPSQESTVSHTSSRSASFEESGKPDSEMQPTTSLSRTLQGCHMLTVPSGPHQHHHPHREMRRSASEQAPASAQHPAQIVEARSKSFDYGCLSPQRSTTTWRERRKCLLVKHATLGEPDQEEQVVCTSAKTGTTLVCMSIPGHLEAPPAESSIAHSSSRLSPDSMGKSVQIASSSVPALSQSAFPLPAQTSEAFSQGQVAQLLPTTTDITDVLSAQIIPQAFLQTAAPLLHPTQLHITDHLSLPAQSFPSLLPLQYPSGAAQALYLPVPSGLTLQVSTEPICGDPVGDTELSPSSSQISVPYQHPPHPHPVIAPCLEQLAPVVSLVVPVRLQTHVPTYASAMYTTLSQILVTTRAQEPVCCSAVVLVGKLEEHKMPSPYLTIPTTKTNLPIGLPLELQLRMGSEEGYGSPGMGGSKRMLSPAGSLELNAEAQRQQKRVKEEEGDEIDKDNEDRQGGRGEVKDTLAVEAAVTGESKEEEVGTSKQDEADVVKNKEAVESCTEPSEKEKEDGASSPERQNDPGYPNLHTATSVSWCYLNYIKPNPSPQRDVRASVYSSWCVSMHNPNLPGLSTRAALALLRSKQKHGLETYTIAAATQPATGKLVTASIRKPRMSEVRTTPPHTPAEGKEAPLAEKKEEEKKEKREEEAPYTSKRSEPPRIRIFEGGYKSNEEYVYVRGRGRGKYVCEECGIRCKKPSMLKKHIRTHTDVRPYVCKHCNFAFKTKGNLTKHMKSKAHGKKCQEMGVPGSSLDEPETEEGAGGSEERVGGSEDQEEHQFSDVEDSDEDEDNEEEEEGEESSSHDEPPSSCSPDTRLSISGRSDCGQTLQQDTPDPGLPATLERELQDYPSPRRPWPSGRDASPGSKRALFARRHWEASPRAFSPSSEGSPLRGPSPGREVSPLRCLSPRLDLSSPGRHLSPSPERGPSPIRPVSPHGLLSPSRYTGHCVLPSPAPTCLRPQSFPATHPRDTAAPEAAESWQKQVGYLSRGLCLTATRLSPSAGEFPGHTPPRTVDHVFSHLPLHSQQLVRNPCLMIPIGGIQMVQPRPSSHPNLLRCPTNTSPTSTWGRGTDQPLASMETVQVGSPGPTRQGTSGDQSVQEEEAGTSGSGFCRNTHEAQSEDHVPSKTLAPQTGTEELKEAGAKQYGSSHSHSQSSAPVVERASGLSTECGSETRLPSKANPSQPASPRQRTSPLLKEGASRERHHGQALHSPLEGTHEAGVQTSKSQSENCKTGST</sequence>
<keyword evidence="5 10" id="KW-0863">Zinc-finger</keyword>
<feature type="domain" description="C2H2-type" evidence="12">
    <location>
        <begin position="1520"/>
        <end position="1544"/>
    </location>
</feature>
<dbReference type="GO" id="GO:0005634">
    <property type="term" value="C:nucleus"/>
    <property type="evidence" value="ECO:0007669"/>
    <property type="project" value="UniProtKB-SubCell"/>
</dbReference>
<feature type="domain" description="C2H2-type" evidence="12">
    <location>
        <begin position="164"/>
        <end position="191"/>
    </location>
</feature>
<dbReference type="PROSITE" id="PS50157">
    <property type="entry name" value="ZINC_FINGER_C2H2_2"/>
    <property type="match status" value="4"/>
</dbReference>
<feature type="compositionally biased region" description="Polar residues" evidence="11">
    <location>
        <begin position="838"/>
        <end position="848"/>
    </location>
</feature>
<evidence type="ECO:0000256" key="7">
    <source>
        <dbReference type="ARBA" id="ARBA00023015"/>
    </source>
</evidence>
<evidence type="ECO:0000256" key="3">
    <source>
        <dbReference type="ARBA" id="ARBA00022723"/>
    </source>
</evidence>
<dbReference type="Ensembl" id="ENSSFOT00015034134.2">
    <property type="protein sequence ID" value="ENSSFOP00015033756.2"/>
    <property type="gene ID" value="ENSSFOG00015021540.2"/>
</dbReference>
<feature type="region of interest" description="Disordered" evidence="11">
    <location>
        <begin position="703"/>
        <end position="886"/>
    </location>
</feature>
<feature type="compositionally biased region" description="Polar residues" evidence="11">
    <location>
        <begin position="1986"/>
        <end position="1999"/>
    </location>
</feature>
<evidence type="ECO:0000313" key="14">
    <source>
        <dbReference type="Ensembl" id="ENSSFOP00015033756.2"/>
    </source>
</evidence>
<dbReference type="GO" id="GO:0000981">
    <property type="term" value="F:DNA-binding transcription factor activity, RNA polymerase II-specific"/>
    <property type="evidence" value="ECO:0007669"/>
    <property type="project" value="TreeGrafter"/>
</dbReference>
<evidence type="ECO:0000256" key="8">
    <source>
        <dbReference type="ARBA" id="ARBA00023163"/>
    </source>
</evidence>
<feature type="compositionally biased region" description="Basic and acidic residues" evidence="11">
    <location>
        <begin position="1920"/>
        <end position="1931"/>
    </location>
</feature>
<organism evidence="14 15">
    <name type="scientific">Scleropages formosus</name>
    <name type="common">Asian bonytongue</name>
    <name type="synonym">Osteoglossum formosum</name>
    <dbReference type="NCBI Taxonomy" id="113540"/>
    <lineage>
        <taxon>Eukaryota</taxon>
        <taxon>Metazoa</taxon>
        <taxon>Chordata</taxon>
        <taxon>Craniata</taxon>
        <taxon>Vertebrata</taxon>
        <taxon>Euteleostomi</taxon>
        <taxon>Actinopterygii</taxon>
        <taxon>Neopterygii</taxon>
        <taxon>Teleostei</taxon>
        <taxon>Osteoglossocephala</taxon>
        <taxon>Osteoglossomorpha</taxon>
        <taxon>Osteoglossiformes</taxon>
        <taxon>Osteoglossidae</taxon>
        <taxon>Scleropages</taxon>
    </lineage>
</organism>
<feature type="compositionally biased region" description="Polar residues" evidence="11">
    <location>
        <begin position="526"/>
        <end position="536"/>
    </location>
</feature>
<name>A0A8C9SKL2_SCLFO</name>
<dbReference type="Pfam" id="PF00096">
    <property type="entry name" value="zf-C2H2"/>
    <property type="match status" value="4"/>
</dbReference>
<dbReference type="Gene3D" id="3.30.160.60">
    <property type="entry name" value="Classic Zinc Finger"/>
    <property type="match status" value="4"/>
</dbReference>
<feature type="domain" description="C2H2-type" evidence="12">
    <location>
        <begin position="1492"/>
        <end position="1519"/>
    </location>
</feature>
<feature type="compositionally biased region" description="Polar residues" evidence="11">
    <location>
        <begin position="1853"/>
        <end position="1874"/>
    </location>
</feature>
<accession>A0A8C9SKL2</accession>
<feature type="compositionally biased region" description="Polar residues" evidence="11">
    <location>
        <begin position="1885"/>
        <end position="1904"/>
    </location>
</feature>
<feature type="compositionally biased region" description="Basic and acidic residues" evidence="11">
    <location>
        <begin position="1433"/>
        <end position="1465"/>
    </location>
</feature>
<reference evidence="14" key="3">
    <citation type="submission" date="2025-09" db="UniProtKB">
        <authorList>
            <consortium name="Ensembl"/>
        </authorList>
    </citation>
    <scope>IDENTIFICATION</scope>
</reference>
<evidence type="ECO:0000256" key="2">
    <source>
        <dbReference type="ARBA" id="ARBA00022553"/>
    </source>
</evidence>
<feature type="region of interest" description="Disordered" evidence="11">
    <location>
        <begin position="1"/>
        <end position="107"/>
    </location>
</feature>
<feature type="compositionally biased region" description="Low complexity" evidence="11">
    <location>
        <begin position="85"/>
        <end position="101"/>
    </location>
</feature>
<dbReference type="PROSITE" id="PS00028">
    <property type="entry name" value="ZINC_FINGER_C2H2_1"/>
    <property type="match status" value="4"/>
</dbReference>
<dbReference type="SMART" id="SM00355">
    <property type="entry name" value="ZnF_C2H2"/>
    <property type="match status" value="5"/>
</dbReference>
<evidence type="ECO:0000259" key="13">
    <source>
        <dbReference type="PROSITE" id="PS51811"/>
    </source>
</evidence>
<keyword evidence="9" id="KW-0539">Nucleus</keyword>
<evidence type="ECO:0000256" key="6">
    <source>
        <dbReference type="ARBA" id="ARBA00022833"/>
    </source>
</evidence>
<evidence type="ECO:0000256" key="4">
    <source>
        <dbReference type="ARBA" id="ARBA00022737"/>
    </source>
</evidence>
<feature type="compositionally biased region" description="Basic residues" evidence="11">
    <location>
        <begin position="44"/>
        <end position="53"/>
    </location>
</feature>
<dbReference type="GO" id="GO:0008270">
    <property type="term" value="F:zinc ion binding"/>
    <property type="evidence" value="ECO:0007669"/>
    <property type="project" value="UniProtKB-KW"/>
</dbReference>
<dbReference type="GO" id="GO:0000978">
    <property type="term" value="F:RNA polymerase II cis-regulatory region sequence-specific DNA binding"/>
    <property type="evidence" value="ECO:0007669"/>
    <property type="project" value="TreeGrafter"/>
</dbReference>
<dbReference type="InterPro" id="IPR003604">
    <property type="entry name" value="Matrin/U1-like-C_Znf_C2H2"/>
</dbReference>
<dbReference type="PANTHER" id="PTHR45944:SF5">
    <property type="entry name" value="TRANSCRIPTION FACTOR HIVEP3"/>
    <property type="match status" value="1"/>
</dbReference>
<feature type="region of interest" description="Disordered" evidence="11">
    <location>
        <begin position="1540"/>
        <end position="1744"/>
    </location>
</feature>
<feature type="compositionally biased region" description="Polar residues" evidence="11">
    <location>
        <begin position="2028"/>
        <end position="2043"/>
    </location>
</feature>
<feature type="region of interest" description="Disordered" evidence="11">
    <location>
        <begin position="610"/>
        <end position="632"/>
    </location>
</feature>
<dbReference type="FunFam" id="3.30.160.60:FF:000033">
    <property type="entry name" value="Immunodeficiency virus type I enhancer binding protein 1"/>
    <property type="match status" value="2"/>
</dbReference>
<feature type="compositionally biased region" description="Polar residues" evidence="11">
    <location>
        <begin position="1620"/>
        <end position="1638"/>
    </location>
</feature>
<evidence type="ECO:0000313" key="15">
    <source>
        <dbReference type="Proteomes" id="UP000694397"/>
    </source>
</evidence>
<feature type="domain" description="CCHC HIVEP-type" evidence="13">
    <location>
        <begin position="546"/>
        <end position="576"/>
    </location>
</feature>
<keyword evidence="15" id="KW-1185">Reference proteome</keyword>
<dbReference type="OrthoDB" id="10042249at2759"/>
<comment type="subcellular location">
    <subcellularLocation>
        <location evidence="1">Nucleus</location>
    </subcellularLocation>
</comment>
<reference evidence="14 15" key="1">
    <citation type="submission" date="2019-04" db="EMBL/GenBank/DDBJ databases">
        <authorList>
            <consortium name="Wellcome Sanger Institute Data Sharing"/>
        </authorList>
    </citation>
    <scope>NUCLEOTIDE SEQUENCE [LARGE SCALE GENOMIC DNA]</scope>
</reference>
<feature type="region of interest" description="Disordered" evidence="11">
    <location>
        <begin position="394"/>
        <end position="431"/>
    </location>
</feature>
<feature type="region of interest" description="Disordered" evidence="11">
    <location>
        <begin position="1238"/>
        <end position="1333"/>
    </location>
</feature>
<evidence type="ECO:0000256" key="10">
    <source>
        <dbReference type="PROSITE-ProRule" id="PRU00042"/>
    </source>
</evidence>
<evidence type="ECO:0000259" key="12">
    <source>
        <dbReference type="PROSITE" id="PS50157"/>
    </source>
</evidence>
<keyword evidence="8" id="KW-0804">Transcription</keyword>
<feature type="compositionally biased region" description="Basic and acidic residues" evidence="11">
    <location>
        <begin position="1570"/>
        <end position="1586"/>
    </location>
</feature>
<dbReference type="SUPFAM" id="SSF57667">
    <property type="entry name" value="beta-beta-alpha zinc fingers"/>
    <property type="match status" value="2"/>
</dbReference>
<dbReference type="InterPro" id="IPR036236">
    <property type="entry name" value="Znf_C2H2_sf"/>
</dbReference>
<feature type="compositionally biased region" description="Acidic residues" evidence="11">
    <location>
        <begin position="1587"/>
        <end position="1605"/>
    </location>
</feature>
<feature type="compositionally biased region" description="Basic and acidic residues" evidence="11">
    <location>
        <begin position="1282"/>
        <end position="1319"/>
    </location>
</feature>
<feature type="region of interest" description="Disordered" evidence="11">
    <location>
        <begin position="1853"/>
        <end position="2043"/>
    </location>
</feature>
<evidence type="ECO:0000256" key="1">
    <source>
        <dbReference type="ARBA" id="ARBA00004123"/>
    </source>
</evidence>
<keyword evidence="2" id="KW-0597">Phosphoprotein</keyword>
<keyword evidence="4" id="KW-0677">Repeat</keyword>
<keyword evidence="6" id="KW-0862">Zinc</keyword>
<dbReference type="InterPro" id="IPR034729">
    <property type="entry name" value="Znf_CCHC_HIVEP"/>
</dbReference>
<feature type="compositionally biased region" description="Low complexity" evidence="11">
    <location>
        <begin position="797"/>
        <end position="826"/>
    </location>
</feature>
<proteinExistence type="predicted"/>
<feature type="compositionally biased region" description="Polar residues" evidence="11">
    <location>
        <begin position="301"/>
        <end position="323"/>
    </location>
</feature>
<feature type="compositionally biased region" description="Basic residues" evidence="11">
    <location>
        <begin position="861"/>
        <end position="870"/>
    </location>
</feature>
<dbReference type="InterPro" id="IPR013087">
    <property type="entry name" value="Znf_C2H2_type"/>
</dbReference>
<keyword evidence="3" id="KW-0479">Metal-binding</keyword>
<feature type="region of interest" description="Disordered" evidence="11">
    <location>
        <begin position="1421"/>
        <end position="1465"/>
    </location>
</feature>
<protein>
    <submittedName>
        <fullName evidence="14">HIVEP zinc finger 3</fullName>
    </submittedName>
</protein>
<reference evidence="14" key="2">
    <citation type="submission" date="2025-08" db="UniProtKB">
        <authorList>
            <consortium name="Ensembl"/>
        </authorList>
    </citation>
    <scope>IDENTIFICATION</scope>
</reference>
<dbReference type="GeneTree" id="ENSGT00940000157218"/>
<feature type="compositionally biased region" description="Acidic residues" evidence="11">
    <location>
        <begin position="213"/>
        <end position="229"/>
    </location>
</feature>
<dbReference type="PANTHER" id="PTHR45944">
    <property type="entry name" value="SCHNURRI, ISOFORM F"/>
    <property type="match status" value="1"/>
</dbReference>